<protein>
    <recommendedName>
        <fullName evidence="2">HIT domain-containing protein</fullName>
    </recommendedName>
</protein>
<proteinExistence type="predicted"/>
<dbReference type="Pfam" id="PF01230">
    <property type="entry name" value="HIT"/>
    <property type="match status" value="1"/>
</dbReference>
<evidence type="ECO:0000313" key="3">
    <source>
        <dbReference type="EMBL" id="VBB48417.1"/>
    </source>
</evidence>
<organism evidence="3">
    <name type="scientific">uncultured Paludibacter sp</name>
    <dbReference type="NCBI Taxonomy" id="497635"/>
    <lineage>
        <taxon>Bacteria</taxon>
        <taxon>Pseudomonadati</taxon>
        <taxon>Bacteroidota</taxon>
        <taxon>Bacteroidia</taxon>
        <taxon>Bacteroidales</taxon>
        <taxon>Paludibacteraceae</taxon>
        <taxon>Paludibacter</taxon>
        <taxon>environmental samples</taxon>
    </lineage>
</organism>
<dbReference type="PANTHER" id="PTHR46648">
    <property type="entry name" value="HIT FAMILY PROTEIN 1"/>
    <property type="match status" value="1"/>
</dbReference>
<sequence>MINDNCLYCNLNETQKELMIKICDLNVSTLFLFKEQTYKGRCIVAYKDHARELYELKPEELLKYMQDVNQAAKAMKEAFQPAKINYGAYSDKLQHLHFHLVPKYVDGEDYGSTFVMNPKKTYLTEREYEEMLHLIKSKL</sequence>
<dbReference type="SUPFAM" id="SSF54197">
    <property type="entry name" value="HIT-like"/>
    <property type="match status" value="1"/>
</dbReference>
<dbReference type="Gene3D" id="3.30.428.10">
    <property type="entry name" value="HIT-like"/>
    <property type="match status" value="1"/>
</dbReference>
<name>A0A653AK33_9BACT</name>
<dbReference type="EMBL" id="UPXZ01000039">
    <property type="protein sequence ID" value="VBB48417.1"/>
    <property type="molecule type" value="Genomic_DNA"/>
</dbReference>
<dbReference type="PANTHER" id="PTHR46648:SF1">
    <property type="entry name" value="ADENOSINE 5'-MONOPHOSPHORAMIDASE HNT1"/>
    <property type="match status" value="1"/>
</dbReference>
<reference evidence="3" key="1">
    <citation type="submission" date="2018-07" db="EMBL/GenBank/DDBJ databases">
        <authorList>
            <consortium name="Genoscope - CEA"/>
            <person name="William W."/>
        </authorList>
    </citation>
    <scope>NUCLEOTIDE SEQUENCE</scope>
    <source>
        <strain evidence="3">IK1</strain>
    </source>
</reference>
<gene>
    <name evidence="3" type="ORF">TRIP_D440435</name>
</gene>
<dbReference type="InterPro" id="IPR001310">
    <property type="entry name" value="Histidine_triad_HIT"/>
</dbReference>
<dbReference type="InterPro" id="IPR011146">
    <property type="entry name" value="HIT-like"/>
</dbReference>
<dbReference type="GO" id="GO:0003824">
    <property type="term" value="F:catalytic activity"/>
    <property type="evidence" value="ECO:0007669"/>
    <property type="project" value="InterPro"/>
</dbReference>
<feature type="short sequence motif" description="Histidine triad motif" evidence="1">
    <location>
        <begin position="95"/>
        <end position="99"/>
    </location>
</feature>
<evidence type="ECO:0000256" key="1">
    <source>
        <dbReference type="PROSITE-ProRule" id="PRU00464"/>
    </source>
</evidence>
<dbReference type="InterPro" id="IPR036265">
    <property type="entry name" value="HIT-like_sf"/>
</dbReference>
<evidence type="ECO:0000259" key="2">
    <source>
        <dbReference type="PROSITE" id="PS51084"/>
    </source>
</evidence>
<accession>A0A653AK33</accession>
<feature type="domain" description="HIT" evidence="2">
    <location>
        <begin position="7"/>
        <end position="110"/>
    </location>
</feature>
<dbReference type="GO" id="GO:0009117">
    <property type="term" value="P:nucleotide metabolic process"/>
    <property type="evidence" value="ECO:0007669"/>
    <property type="project" value="TreeGrafter"/>
</dbReference>
<dbReference type="PROSITE" id="PS51084">
    <property type="entry name" value="HIT_2"/>
    <property type="match status" value="1"/>
</dbReference>
<dbReference type="AlphaFoldDB" id="A0A653AK33"/>